<dbReference type="InterPro" id="IPR023213">
    <property type="entry name" value="CAT-like_dom_sf"/>
</dbReference>
<dbReference type="InterPro" id="IPR000542">
    <property type="entry name" value="Carn_acyl_trans"/>
</dbReference>
<dbReference type="SUPFAM" id="SSF52777">
    <property type="entry name" value="CoA-dependent acyltransferases"/>
    <property type="match status" value="2"/>
</dbReference>
<feature type="domain" description="Choline/carnitine acyltransferase" evidence="6">
    <location>
        <begin position="8"/>
        <end position="587"/>
    </location>
</feature>
<protein>
    <submittedName>
        <fullName evidence="7">Acyltransferase ChoActase/COT/CPT</fullName>
    </submittedName>
</protein>
<evidence type="ECO:0000256" key="2">
    <source>
        <dbReference type="ARBA" id="ARBA00022679"/>
    </source>
</evidence>
<reference evidence="7 8" key="1">
    <citation type="submission" date="2019-03" db="EMBL/GenBank/DDBJ databases">
        <title>Sequencing 25 genomes of Wallemia mellicola.</title>
        <authorList>
            <person name="Gostincar C."/>
        </authorList>
    </citation>
    <scope>NUCLEOTIDE SEQUENCE [LARGE SCALE GENOMIC DNA]</scope>
    <source>
        <strain evidence="7 8">EXF-1277</strain>
    </source>
</reference>
<dbReference type="GO" id="GO:0016746">
    <property type="term" value="F:acyltransferase activity"/>
    <property type="evidence" value="ECO:0007669"/>
    <property type="project" value="UniProtKB-KW"/>
</dbReference>
<keyword evidence="3 5" id="KW-0012">Acyltransferase</keyword>
<dbReference type="InterPro" id="IPR042231">
    <property type="entry name" value="Cho/carn_acyl_trans_2"/>
</dbReference>
<evidence type="ECO:0000256" key="4">
    <source>
        <dbReference type="PIRSR" id="PIRSR600542-1"/>
    </source>
</evidence>
<organism evidence="7 8">
    <name type="scientific">Wallemia mellicola</name>
    <dbReference type="NCBI Taxonomy" id="1708541"/>
    <lineage>
        <taxon>Eukaryota</taxon>
        <taxon>Fungi</taxon>
        <taxon>Dikarya</taxon>
        <taxon>Basidiomycota</taxon>
        <taxon>Wallemiomycotina</taxon>
        <taxon>Wallemiomycetes</taxon>
        <taxon>Wallemiales</taxon>
        <taxon>Wallemiaceae</taxon>
        <taxon>Wallemia</taxon>
    </lineage>
</organism>
<dbReference type="PANTHER" id="PTHR22589:SF107">
    <property type="entry name" value="CHOLINE_CARNITINE ACYLTRANSFERASE DOMAIN-CONTAINING PROTEIN"/>
    <property type="match status" value="1"/>
</dbReference>
<gene>
    <name evidence="7" type="ORF">E3Q03_03059</name>
</gene>
<comment type="similarity">
    <text evidence="1 5">Belongs to the carnitine/choline acetyltransferase family.</text>
</comment>
<keyword evidence="2 5" id="KW-0808">Transferase</keyword>
<dbReference type="EMBL" id="SPRV01000036">
    <property type="protein sequence ID" value="TIC60755.1"/>
    <property type="molecule type" value="Genomic_DNA"/>
</dbReference>
<dbReference type="Gene3D" id="3.30.559.70">
    <property type="entry name" value="Choline/Carnitine o-acyltransferase, domain 2"/>
    <property type="match status" value="1"/>
</dbReference>
<evidence type="ECO:0000256" key="3">
    <source>
        <dbReference type="ARBA" id="ARBA00023315"/>
    </source>
</evidence>
<evidence type="ECO:0000313" key="7">
    <source>
        <dbReference type="EMBL" id="TIC60755.1"/>
    </source>
</evidence>
<dbReference type="PANTHER" id="PTHR22589">
    <property type="entry name" value="CARNITINE O-ACYLTRANSFERASE"/>
    <property type="match status" value="1"/>
</dbReference>
<dbReference type="InterPro" id="IPR039551">
    <property type="entry name" value="Cho/carn_acyl_trans"/>
</dbReference>
<dbReference type="Proteomes" id="UP000305362">
    <property type="component" value="Unassembled WGS sequence"/>
</dbReference>
<feature type="active site" description="Proton acceptor" evidence="4">
    <location>
        <position position="325"/>
    </location>
</feature>
<proteinExistence type="inferred from homology"/>
<evidence type="ECO:0000313" key="8">
    <source>
        <dbReference type="Proteomes" id="UP000305362"/>
    </source>
</evidence>
<dbReference type="PROSITE" id="PS00440">
    <property type="entry name" value="ACYLTRANSF_C_2"/>
    <property type="match status" value="1"/>
</dbReference>
<accession>A0AB74KAX9</accession>
<name>A0AB74KAX9_9BASI</name>
<comment type="caution">
    <text evidence="7">The sequence shown here is derived from an EMBL/GenBank/DDBJ whole genome shotgun (WGS) entry which is preliminary data.</text>
</comment>
<evidence type="ECO:0000256" key="1">
    <source>
        <dbReference type="ARBA" id="ARBA00005232"/>
    </source>
</evidence>
<evidence type="ECO:0000259" key="6">
    <source>
        <dbReference type="Pfam" id="PF00755"/>
    </source>
</evidence>
<dbReference type="AlphaFoldDB" id="A0AB74KAX9"/>
<sequence>MSRLAPRLPIPGLESSLEKYLKSLEPFIEDDNHTRLHLRTLADDFREGLGKKLQARLKDVEKASPTNWLDDRWWIKVAYHTDRSPLLINSNWWLLYKDDPSIPDSVKKNKNERGFTNWQILRAAWLTRGLLHIKSVLDNGEQLPDLSKAARWFGPRANRLFGMTRIPQYDCDELTHVPLPNLTKHIVVFAKSQTFKVDVIDSKGAIQGWENIAKSFQSITDNLGNNLDADVGVMTSDDRDRWTKNREHLKLLSQQNETNLALIESALFAVCLDDYTLPPRRKEHDELDGHMVNIAGGISGNNRWFDKSMSLIVENNGRAGMNGEHSFVEALVPSIVADYTLYENLPKKASLDIPQNACDFERLRWVLDGTLVREAEGANERAKRLLDDSEPSELLFDEYGIDWMKNVAGLAPDAFIQMALQLTWFRNQGYATATYETASTRIFDNGRTETLRTLTSESKRFVESMMSKDSDVRYENLLEATKVHSRSMREASTGKAFDRHLLGLRLLLRPGEGHEFFNNKYFKLSSEWKLSTSGLSAGPRFNGTGFGAVYPDGYGINYMAGPHELKFGIESKVSCPKTSTYDFKKDLLKSLREMRAINHSSSSPTLYATSASTLCTDVSNERNLTCSVLSDCMRCGSASTHKSDTSIVLASSVSDVYIKMLNAHGSSIIGKKVTDAVI</sequence>
<dbReference type="Pfam" id="PF00755">
    <property type="entry name" value="Carn_acyltransf"/>
    <property type="match status" value="1"/>
</dbReference>
<evidence type="ECO:0000256" key="5">
    <source>
        <dbReference type="RuleBase" id="RU003801"/>
    </source>
</evidence>
<dbReference type="Gene3D" id="3.30.559.10">
    <property type="entry name" value="Chloramphenicol acetyltransferase-like domain"/>
    <property type="match status" value="1"/>
</dbReference>